<dbReference type="PANTHER" id="PTHR30348:SF4">
    <property type="entry name" value="DUF72 DOMAIN-CONTAINING PROTEIN"/>
    <property type="match status" value="1"/>
</dbReference>
<reference evidence="1 2" key="1">
    <citation type="submission" date="2022-08" db="EMBL/GenBank/DDBJ databases">
        <title>Reclassification of Massilia species as members of the genera Telluria, Duganella, Pseudoduganella, Mokoshia gen. nov. and Zemynaea gen. nov. using orthogonal and non-orthogonal genome-based approaches.</title>
        <authorList>
            <person name="Bowman J.P."/>
        </authorList>
    </citation>
    <scope>NUCLEOTIDE SEQUENCE [LARGE SCALE GENOMIC DNA]</scope>
    <source>
        <strain evidence="1 2">LMG 28164</strain>
    </source>
</reference>
<evidence type="ECO:0000313" key="2">
    <source>
        <dbReference type="Proteomes" id="UP001205560"/>
    </source>
</evidence>
<dbReference type="Proteomes" id="UP001205560">
    <property type="component" value="Unassembled WGS sequence"/>
</dbReference>
<protein>
    <submittedName>
        <fullName evidence="1">DUF72 domain-containing protein</fullName>
    </submittedName>
</protein>
<comment type="caution">
    <text evidence="1">The sequence shown here is derived from an EMBL/GenBank/DDBJ whole genome shotgun (WGS) entry which is preliminary data.</text>
</comment>
<name>A0ABT2ADM6_9BURK</name>
<dbReference type="EMBL" id="JANUGX010000037">
    <property type="protein sequence ID" value="MCS0592152.1"/>
    <property type="molecule type" value="Genomic_DNA"/>
</dbReference>
<organism evidence="1 2">
    <name type="scientific">Massilia norwichensis</name>
    <dbReference type="NCBI Taxonomy" id="1442366"/>
    <lineage>
        <taxon>Bacteria</taxon>
        <taxon>Pseudomonadati</taxon>
        <taxon>Pseudomonadota</taxon>
        <taxon>Betaproteobacteria</taxon>
        <taxon>Burkholderiales</taxon>
        <taxon>Oxalobacteraceae</taxon>
        <taxon>Telluria group</taxon>
        <taxon>Massilia</taxon>
    </lineage>
</organism>
<keyword evidence="2" id="KW-1185">Reference proteome</keyword>
<dbReference type="Gene3D" id="3.20.20.410">
    <property type="entry name" value="Protein of unknown function UPF0759"/>
    <property type="match status" value="1"/>
</dbReference>
<dbReference type="PANTHER" id="PTHR30348">
    <property type="entry name" value="UNCHARACTERIZED PROTEIN YECE"/>
    <property type="match status" value="1"/>
</dbReference>
<dbReference type="RefSeq" id="WP_258847920.1">
    <property type="nucleotide sequence ID" value="NZ_JANUGX010000037.1"/>
</dbReference>
<dbReference type="InterPro" id="IPR002763">
    <property type="entry name" value="DUF72"/>
</dbReference>
<proteinExistence type="predicted"/>
<sequence>MGDIFIGISGWRYEPWRGVFYPPGLVQARELDFASRELPTIEINGSFYSLQRPSSYAAWYAATPPGFVFAVKGNRFITHMLKLRGIETALANVLASGVFALREKLGPILWQFPPQLRFDPEKLEHFLAMLPTDTGQALEIARRHDAKMEGRALLDIDAVRPLRHAVEVRHESFRDEAFIALLRRHNVALVVADTAGKWPDWEDVTADFVYIRLHGEHELYASGYEDASLERWAEKIRAWSEGGQPEDARLVSEVAPPKAKSRDVYCYFDNDIKVRAPFDAKRLMALMDLGWQPAA</sequence>
<gene>
    <name evidence="1" type="ORF">NX782_23465</name>
</gene>
<dbReference type="SUPFAM" id="SSF117396">
    <property type="entry name" value="TM1631-like"/>
    <property type="match status" value="1"/>
</dbReference>
<dbReference type="InterPro" id="IPR036520">
    <property type="entry name" value="UPF0759_sf"/>
</dbReference>
<dbReference type="Pfam" id="PF01904">
    <property type="entry name" value="DUF72"/>
    <property type="match status" value="1"/>
</dbReference>
<evidence type="ECO:0000313" key="1">
    <source>
        <dbReference type="EMBL" id="MCS0592152.1"/>
    </source>
</evidence>
<accession>A0ABT2ADM6</accession>